<evidence type="ECO:0000259" key="3">
    <source>
        <dbReference type="Pfam" id="PF23643"/>
    </source>
</evidence>
<feature type="domain" description="Trafficking protein particle complex subunit 13 N-terminal" evidence="2">
    <location>
        <begin position="15"/>
        <end position="166"/>
    </location>
</feature>
<comment type="similarity">
    <text evidence="1">Belongs to the TRAPPC13 family.</text>
</comment>
<dbReference type="AlphaFoldDB" id="A0A507FJM0"/>
<evidence type="ECO:0000259" key="4">
    <source>
        <dbReference type="Pfam" id="PF23647"/>
    </source>
</evidence>
<protein>
    <recommendedName>
        <fullName evidence="7">Trafficking protein particle complex subunit 13</fullName>
    </recommendedName>
</protein>
<accession>A0A507FJM0</accession>
<evidence type="ECO:0000313" key="6">
    <source>
        <dbReference type="Proteomes" id="UP000320333"/>
    </source>
</evidence>
<dbReference type="Pfam" id="PF23647">
    <property type="entry name" value="TRAPPC13_M"/>
    <property type="match status" value="1"/>
</dbReference>
<keyword evidence="6" id="KW-1185">Reference proteome</keyword>
<dbReference type="PANTHER" id="PTHR13134">
    <property type="entry name" value="TRAFFICKING PROTEIN PARTICLE COMPLEX SUBUNIT 13"/>
    <property type="match status" value="1"/>
</dbReference>
<feature type="domain" description="Trafficking protein particle complex subunit 13 C-terminal" evidence="3">
    <location>
        <begin position="326"/>
        <end position="422"/>
    </location>
</feature>
<dbReference type="PANTHER" id="PTHR13134:SF3">
    <property type="entry name" value="TRAFFICKING PROTEIN PARTICLE COMPLEX SUBUNIT 13"/>
    <property type="match status" value="1"/>
</dbReference>
<reference evidence="5 6" key="1">
    <citation type="journal article" date="2019" name="Sci. Rep.">
        <title>Comparative genomics of chytrid fungi reveal insights into the obligate biotrophic and pathogenic lifestyle of Synchytrium endobioticum.</title>
        <authorList>
            <person name="van de Vossenberg B.T.L.H."/>
            <person name="Warris S."/>
            <person name="Nguyen H.D.T."/>
            <person name="van Gent-Pelzer M.P.E."/>
            <person name="Joly D.L."/>
            <person name="van de Geest H.C."/>
            <person name="Bonants P.J.M."/>
            <person name="Smith D.S."/>
            <person name="Levesque C.A."/>
            <person name="van der Lee T.A.J."/>
        </authorList>
    </citation>
    <scope>NUCLEOTIDE SEQUENCE [LARGE SCALE GENOMIC DNA]</scope>
    <source>
        <strain evidence="5 6">CBS 675.73</strain>
    </source>
</reference>
<dbReference type="GO" id="GO:1990072">
    <property type="term" value="C:TRAPPIII protein complex"/>
    <property type="evidence" value="ECO:0007669"/>
    <property type="project" value="TreeGrafter"/>
</dbReference>
<dbReference type="InterPro" id="IPR055429">
    <property type="entry name" value="TRAPPC13_M"/>
</dbReference>
<dbReference type="InterPro" id="IPR010378">
    <property type="entry name" value="TRAPPC13"/>
</dbReference>
<evidence type="ECO:0008006" key="7">
    <source>
        <dbReference type="Google" id="ProtNLM"/>
    </source>
</evidence>
<dbReference type="OrthoDB" id="10250284at2759"/>
<dbReference type="Proteomes" id="UP000320333">
    <property type="component" value="Unassembled WGS sequence"/>
</dbReference>
<dbReference type="Pfam" id="PF23643">
    <property type="entry name" value="TRAPPC13_C"/>
    <property type="match status" value="1"/>
</dbReference>
<dbReference type="InterPro" id="IPR055428">
    <property type="entry name" value="TRAPPC13_C"/>
</dbReference>
<proteinExistence type="inferred from homology"/>
<feature type="domain" description="Trafficking protein particle complex subunit 13 middle" evidence="4">
    <location>
        <begin position="170"/>
        <end position="308"/>
    </location>
</feature>
<organism evidence="5 6">
    <name type="scientific">Chytriomyces confervae</name>
    <dbReference type="NCBI Taxonomy" id="246404"/>
    <lineage>
        <taxon>Eukaryota</taxon>
        <taxon>Fungi</taxon>
        <taxon>Fungi incertae sedis</taxon>
        <taxon>Chytridiomycota</taxon>
        <taxon>Chytridiomycota incertae sedis</taxon>
        <taxon>Chytridiomycetes</taxon>
        <taxon>Chytridiales</taxon>
        <taxon>Chytriomycetaceae</taxon>
        <taxon>Chytriomyces</taxon>
    </lineage>
</organism>
<dbReference type="EMBL" id="QEAP01000047">
    <property type="protein sequence ID" value="TPX76422.1"/>
    <property type="molecule type" value="Genomic_DNA"/>
</dbReference>
<gene>
    <name evidence="5" type="ORF">CcCBS67573_g02315</name>
</gene>
<evidence type="ECO:0000256" key="1">
    <source>
        <dbReference type="ARBA" id="ARBA00010785"/>
    </source>
</evidence>
<sequence>MTSRPEPTAASNEKHPLSLKVMRLSRPSLSSLSFSQALSVESNTQNILSDSLQTTPISLSDSLSLPPSFGTIFLGETFSSYLCIVNESNAKVSHAAIRAELQTQTQRFTLADTLSADCTLAPSKSAEFLIHHEIKELGVHILVCSVHYATPAGESKSFRKFYKFQVLNPLSVKTKVHTLVESGSVAGESNTGDGTRIFLEAQVQNVAGIPMFLETMRFEPHDLFQFVDMSVEFEEETGDGKSTKKQSVFSDTNLLNDRDSRQYLFALTSKKPNDPIAKVTPTLGKLDIQWRTTLGQQGRLQTSQLSRKMNAAAGGEAVRVEVRELPKLVCVEAPFTLPCRLWNNSASDTIDATVLFVKSRMSSVLLLGPSERAVGVVAPESYIDFSIDFFPLLSGVQKVTGLRVLDGKGGTLDVDVLCEVTVE</sequence>
<evidence type="ECO:0000313" key="5">
    <source>
        <dbReference type="EMBL" id="TPX76422.1"/>
    </source>
</evidence>
<dbReference type="STRING" id="246404.A0A507FJM0"/>
<comment type="caution">
    <text evidence="5">The sequence shown here is derived from an EMBL/GenBank/DDBJ whole genome shotgun (WGS) entry which is preliminary data.</text>
</comment>
<evidence type="ECO:0000259" key="2">
    <source>
        <dbReference type="Pfam" id="PF06159"/>
    </source>
</evidence>
<name>A0A507FJM0_9FUNG</name>
<dbReference type="Pfam" id="PF06159">
    <property type="entry name" value="TRAPPC13_N"/>
    <property type="match status" value="1"/>
</dbReference>
<dbReference type="InterPro" id="IPR055427">
    <property type="entry name" value="TRAPPC13_N"/>
</dbReference>